<dbReference type="InterPro" id="IPR036388">
    <property type="entry name" value="WH-like_DNA-bd_sf"/>
</dbReference>
<dbReference type="CDD" id="cd00090">
    <property type="entry name" value="HTH_ARSR"/>
    <property type="match status" value="1"/>
</dbReference>
<dbReference type="Gene3D" id="1.10.10.10">
    <property type="entry name" value="Winged helix-like DNA-binding domain superfamily/Winged helix DNA-binding domain"/>
    <property type="match status" value="1"/>
</dbReference>
<evidence type="ECO:0000313" key="2">
    <source>
        <dbReference type="EMBL" id="WIM94267.1"/>
    </source>
</evidence>
<dbReference type="Proteomes" id="UP001240150">
    <property type="component" value="Chromosome"/>
</dbReference>
<protein>
    <submittedName>
        <fullName evidence="2">Helix-turn-helix domain-containing protein</fullName>
    </submittedName>
</protein>
<proteinExistence type="predicted"/>
<organism evidence="2 3">
    <name type="scientific">Actinoplanes oblitus</name>
    <dbReference type="NCBI Taxonomy" id="3040509"/>
    <lineage>
        <taxon>Bacteria</taxon>
        <taxon>Bacillati</taxon>
        <taxon>Actinomycetota</taxon>
        <taxon>Actinomycetes</taxon>
        <taxon>Micromonosporales</taxon>
        <taxon>Micromonosporaceae</taxon>
        <taxon>Actinoplanes</taxon>
    </lineage>
</organism>
<feature type="region of interest" description="Disordered" evidence="1">
    <location>
        <begin position="100"/>
        <end position="171"/>
    </location>
</feature>
<dbReference type="EMBL" id="CP126980">
    <property type="protein sequence ID" value="WIM94267.1"/>
    <property type="molecule type" value="Genomic_DNA"/>
</dbReference>
<gene>
    <name evidence="2" type="ORF">ACTOB_006282</name>
</gene>
<dbReference type="SUPFAM" id="SSF46785">
    <property type="entry name" value="Winged helix' DNA-binding domain"/>
    <property type="match status" value="1"/>
</dbReference>
<name>A0ABY8W9U1_9ACTN</name>
<feature type="compositionally biased region" description="Low complexity" evidence="1">
    <location>
        <begin position="105"/>
        <end position="118"/>
    </location>
</feature>
<sequence>MTAVQPYASGQLVKAALLASKDLGKTERAVLVTVAAHGNGMGDAFPSVATIADYVGVSERTVSRVLAKLVALGRLVARIRKGATTVYRLTVEAINRVVKPRQNEATPPTDQATTPDTQEVSPEVGSKLGSSKGGFRRFFPSRVSNPQTSPVKPWERRGAALPPAAGEQKCHRHPGQLARNCGACRAEALGGGL</sequence>
<dbReference type="InterPro" id="IPR036390">
    <property type="entry name" value="WH_DNA-bd_sf"/>
</dbReference>
<evidence type="ECO:0000256" key="1">
    <source>
        <dbReference type="SAM" id="MobiDB-lite"/>
    </source>
</evidence>
<dbReference type="Pfam" id="PF13730">
    <property type="entry name" value="HTH_36"/>
    <property type="match status" value="1"/>
</dbReference>
<evidence type="ECO:0000313" key="3">
    <source>
        <dbReference type="Proteomes" id="UP001240150"/>
    </source>
</evidence>
<dbReference type="InterPro" id="IPR011991">
    <property type="entry name" value="ArsR-like_HTH"/>
</dbReference>
<keyword evidence="3" id="KW-1185">Reference proteome</keyword>
<reference evidence="2 3" key="1">
    <citation type="submission" date="2023-06" db="EMBL/GenBank/DDBJ databases">
        <authorList>
            <person name="Yushchuk O."/>
            <person name="Binda E."/>
            <person name="Ruckert-Reed C."/>
            <person name="Fedorenko V."/>
            <person name="Kalinowski J."/>
            <person name="Marinelli F."/>
        </authorList>
    </citation>
    <scope>NUCLEOTIDE SEQUENCE [LARGE SCALE GENOMIC DNA]</scope>
    <source>
        <strain evidence="2 3">NRRL 3884</strain>
    </source>
</reference>
<accession>A0ABY8W9U1</accession>
<dbReference type="RefSeq" id="WP_284915470.1">
    <property type="nucleotide sequence ID" value="NZ_CP126980.1"/>
</dbReference>